<evidence type="ECO:0000256" key="4">
    <source>
        <dbReference type="SAM" id="Coils"/>
    </source>
</evidence>
<evidence type="ECO:0000313" key="7">
    <source>
        <dbReference type="Proteomes" id="UP000002009"/>
    </source>
</evidence>
<dbReference type="InParanoid" id="C1EGH5"/>
<keyword evidence="3" id="KW-0949">S-adenosyl-L-methionine</keyword>
<dbReference type="Pfam" id="PF00856">
    <property type="entry name" value="SET"/>
    <property type="match status" value="1"/>
</dbReference>
<evidence type="ECO:0000313" key="6">
    <source>
        <dbReference type="EMBL" id="ACO67326.1"/>
    </source>
</evidence>
<dbReference type="eggNOG" id="KOG1337">
    <property type="taxonomic scope" value="Eukaryota"/>
</dbReference>
<dbReference type="PROSITE" id="PS50280">
    <property type="entry name" value="SET"/>
    <property type="match status" value="1"/>
</dbReference>
<keyword evidence="4" id="KW-0175">Coiled coil</keyword>
<dbReference type="Gene3D" id="3.90.1410.10">
    <property type="entry name" value="set domain protein methyltransferase, domain 1"/>
    <property type="match status" value="1"/>
</dbReference>
<dbReference type="KEGG" id="mis:MICPUN_63874"/>
<dbReference type="InterPro" id="IPR046341">
    <property type="entry name" value="SET_dom_sf"/>
</dbReference>
<dbReference type="OMA" id="PDTVGKH"/>
<evidence type="ECO:0000259" key="5">
    <source>
        <dbReference type="PROSITE" id="PS50280"/>
    </source>
</evidence>
<keyword evidence="1" id="KW-0489">Methyltransferase</keyword>
<dbReference type="EMBL" id="CP001332">
    <property type="protein sequence ID" value="ACO67326.1"/>
    <property type="molecule type" value="Genomic_DNA"/>
</dbReference>
<feature type="domain" description="SET" evidence="5">
    <location>
        <begin position="62"/>
        <end position="305"/>
    </location>
</feature>
<keyword evidence="2" id="KW-0808">Transferase</keyword>
<accession>C1EGH5</accession>
<dbReference type="SUPFAM" id="SSF82199">
    <property type="entry name" value="SET domain"/>
    <property type="match status" value="1"/>
</dbReference>
<evidence type="ECO:0000256" key="1">
    <source>
        <dbReference type="ARBA" id="ARBA00022603"/>
    </source>
</evidence>
<evidence type="ECO:0000256" key="3">
    <source>
        <dbReference type="ARBA" id="ARBA00022691"/>
    </source>
</evidence>
<dbReference type="Gene3D" id="3.90.1420.10">
    <property type="entry name" value="Rubisco LSMT, substrate-binding domain"/>
    <property type="match status" value="1"/>
</dbReference>
<dbReference type="InterPro" id="IPR050600">
    <property type="entry name" value="SETD3_SETD6_MTase"/>
</dbReference>
<dbReference type="GO" id="GO:0016279">
    <property type="term" value="F:protein-lysine N-methyltransferase activity"/>
    <property type="evidence" value="ECO:0007669"/>
    <property type="project" value="TreeGrafter"/>
</dbReference>
<organism evidence="6 7">
    <name type="scientific">Micromonas commoda (strain RCC299 / NOUM17 / CCMP2709)</name>
    <name type="common">Picoplanktonic green alga</name>
    <dbReference type="NCBI Taxonomy" id="296587"/>
    <lineage>
        <taxon>Eukaryota</taxon>
        <taxon>Viridiplantae</taxon>
        <taxon>Chlorophyta</taxon>
        <taxon>Mamiellophyceae</taxon>
        <taxon>Mamiellales</taxon>
        <taxon>Mamiellaceae</taxon>
        <taxon>Micromonas</taxon>
    </lineage>
</organism>
<keyword evidence="7" id="KW-1185">Reference proteome</keyword>
<sequence>MRAMLASLARRCGVAHRAFWREDGRSFARTLSSSASDQESALQNAMLSSFQRWFEAYGGTTSGISMVQTPSIGWGLTASRDVDVGERLILLPRVLQMTYSLQDRESTSSSDQATAELDREPDTPLYLKELIAQIPDELWSVRLGLALLHERALGGKSPFFQYISLLPAMHRGLPLFFGPEAVDALQYLPLVVQVKRRSRFLIDYSSGPLKNVTAGKNGETESVPFNGYSVGADALGWAFACASSRAFRVAGEGKPAAMLPLIDVANHSFEASAEVRAAMGEGPGAIEMVASRPLRAGDEVTLNYGNLSNDHFLLDYGFVPQGINKHDTASLRWDVSYLEAAREVAGLAQVPFAAGTEPWQSAMLSELGLDDDPEVLVTRDERQPVDARLLAGIRVLYASGPEDFSSGGSGEALQPLRHGALLESTLDRTKEAYALRTAQAALALALGNFPTTLKEDETKLEELTAELAELSGVGDALEKENLALAVKFRKGKKEVISRAMKAIDERLRVVLAS</sequence>
<proteinExistence type="predicted"/>
<dbReference type="RefSeq" id="XP_002506068.1">
    <property type="nucleotide sequence ID" value="XM_002506022.1"/>
</dbReference>
<dbReference type="SUPFAM" id="SSF81822">
    <property type="entry name" value="RuBisCo LSMT C-terminal, substrate-binding domain"/>
    <property type="match status" value="1"/>
</dbReference>
<dbReference type="PANTHER" id="PTHR13271:SF116">
    <property type="entry name" value="F21J9.27"/>
    <property type="match status" value="1"/>
</dbReference>
<dbReference type="PANTHER" id="PTHR13271">
    <property type="entry name" value="UNCHARACTERIZED PUTATIVE METHYLTRANSFERASE"/>
    <property type="match status" value="1"/>
</dbReference>
<dbReference type="Proteomes" id="UP000002009">
    <property type="component" value="Chromosome 14"/>
</dbReference>
<dbReference type="InterPro" id="IPR015353">
    <property type="entry name" value="Rubisco_LSMT_subst-bd"/>
</dbReference>
<dbReference type="InterPro" id="IPR036464">
    <property type="entry name" value="Rubisco_LSMT_subst-bd_sf"/>
</dbReference>
<gene>
    <name evidence="6" type="ORF">MICPUN_63874</name>
</gene>
<dbReference type="GeneID" id="8248997"/>
<dbReference type="FunCoup" id="C1EGH5">
    <property type="interactions" value="234"/>
</dbReference>
<name>C1EGH5_MICCC</name>
<dbReference type="GO" id="GO:0032259">
    <property type="term" value="P:methylation"/>
    <property type="evidence" value="ECO:0007669"/>
    <property type="project" value="UniProtKB-KW"/>
</dbReference>
<dbReference type="OrthoDB" id="341421at2759"/>
<dbReference type="AlphaFoldDB" id="C1EGH5"/>
<reference evidence="6 7" key="1">
    <citation type="journal article" date="2009" name="Science">
        <title>Green evolution and dynamic adaptations revealed by genomes of the marine picoeukaryotes Micromonas.</title>
        <authorList>
            <person name="Worden A.Z."/>
            <person name="Lee J.H."/>
            <person name="Mock T."/>
            <person name="Rouze P."/>
            <person name="Simmons M.P."/>
            <person name="Aerts A.L."/>
            <person name="Allen A.E."/>
            <person name="Cuvelier M.L."/>
            <person name="Derelle E."/>
            <person name="Everett M.V."/>
            <person name="Foulon E."/>
            <person name="Grimwood J."/>
            <person name="Gundlach H."/>
            <person name="Henrissat B."/>
            <person name="Napoli C."/>
            <person name="McDonald S.M."/>
            <person name="Parker M.S."/>
            <person name="Rombauts S."/>
            <person name="Salamov A."/>
            <person name="Von Dassow P."/>
            <person name="Badger J.H."/>
            <person name="Coutinho P.M."/>
            <person name="Demir E."/>
            <person name="Dubchak I."/>
            <person name="Gentemann C."/>
            <person name="Eikrem W."/>
            <person name="Gready J.E."/>
            <person name="John U."/>
            <person name="Lanier W."/>
            <person name="Lindquist E.A."/>
            <person name="Lucas S."/>
            <person name="Mayer K.F."/>
            <person name="Moreau H."/>
            <person name="Not F."/>
            <person name="Otillar R."/>
            <person name="Panaud O."/>
            <person name="Pangilinan J."/>
            <person name="Paulsen I."/>
            <person name="Piegu B."/>
            <person name="Poliakov A."/>
            <person name="Robbens S."/>
            <person name="Schmutz J."/>
            <person name="Toulza E."/>
            <person name="Wyss T."/>
            <person name="Zelensky A."/>
            <person name="Zhou K."/>
            <person name="Armbrust E.V."/>
            <person name="Bhattacharya D."/>
            <person name="Goodenough U.W."/>
            <person name="Van de Peer Y."/>
            <person name="Grigoriev I.V."/>
        </authorList>
    </citation>
    <scope>NUCLEOTIDE SEQUENCE [LARGE SCALE GENOMIC DNA]</scope>
    <source>
        <strain evidence="7">RCC299 / NOUM17</strain>
    </source>
</reference>
<protein>
    <submittedName>
        <fullName evidence="6">Set domain protein</fullName>
    </submittedName>
</protein>
<evidence type="ECO:0000256" key="2">
    <source>
        <dbReference type="ARBA" id="ARBA00022679"/>
    </source>
</evidence>
<dbReference type="InterPro" id="IPR001214">
    <property type="entry name" value="SET_dom"/>
</dbReference>
<dbReference type="CDD" id="cd10527">
    <property type="entry name" value="SET_LSMT"/>
    <property type="match status" value="1"/>
</dbReference>
<dbReference type="Pfam" id="PF09273">
    <property type="entry name" value="Rubis-subs-bind"/>
    <property type="match status" value="1"/>
</dbReference>
<feature type="coiled-coil region" evidence="4">
    <location>
        <begin position="453"/>
        <end position="480"/>
    </location>
</feature>